<dbReference type="STRING" id="2162.BRM9_1492"/>
<reference evidence="1 2" key="1">
    <citation type="submission" date="2013-12" db="EMBL/GenBank/DDBJ databases">
        <title>The complete genome sequence of Methanobacterium sp. BRM9.</title>
        <authorList>
            <consortium name="Pastoral Greenhouse Gas Research Consortium"/>
            <person name="Kelly W.J."/>
            <person name="Leahy S.C."/>
            <person name="Perry R."/>
            <person name="Li D."/>
            <person name="Altermann E."/>
            <person name="Lambie S.C."/>
            <person name="Attwood G.T."/>
        </authorList>
    </citation>
    <scope>NUCLEOTIDE SEQUENCE [LARGE SCALE GENOMIC DNA]</scope>
    <source>
        <strain evidence="1 2">BRM9</strain>
    </source>
</reference>
<sequence>MMINQEIKVGKSLKIDERVFYPIIKIFHWKHQESESYSVFPVAVVVVEGEMKYIFPLEEYDEPEELETYMALVKPL</sequence>
<dbReference type="AlphaFoldDB" id="A0A089ZBX1"/>
<accession>A0A089ZBX1</accession>
<name>A0A089ZBX1_METFO</name>
<evidence type="ECO:0000313" key="1">
    <source>
        <dbReference type="EMBL" id="AIS32306.1"/>
    </source>
</evidence>
<dbReference type="EMBL" id="CP006933">
    <property type="protein sequence ID" value="AIS32306.1"/>
    <property type="molecule type" value="Genomic_DNA"/>
</dbReference>
<dbReference type="KEGG" id="mfc:BRM9_1492"/>
<dbReference type="Proteomes" id="UP000029661">
    <property type="component" value="Chromosome"/>
</dbReference>
<dbReference type="GeneID" id="24792656"/>
<gene>
    <name evidence="1" type="ORF">BRM9_1492</name>
</gene>
<dbReference type="RefSeq" id="WP_231553408.1">
    <property type="nucleotide sequence ID" value="NZ_CP006933.1"/>
</dbReference>
<proteinExistence type="predicted"/>
<protein>
    <submittedName>
        <fullName evidence="1">Uncharacterized protein</fullName>
    </submittedName>
</protein>
<organism evidence="1 2">
    <name type="scientific">Methanobacterium formicicum</name>
    <dbReference type="NCBI Taxonomy" id="2162"/>
    <lineage>
        <taxon>Archaea</taxon>
        <taxon>Methanobacteriati</taxon>
        <taxon>Methanobacteriota</taxon>
        <taxon>Methanomada group</taxon>
        <taxon>Methanobacteria</taxon>
        <taxon>Methanobacteriales</taxon>
        <taxon>Methanobacteriaceae</taxon>
        <taxon>Methanobacterium</taxon>
    </lineage>
</organism>
<evidence type="ECO:0000313" key="2">
    <source>
        <dbReference type="Proteomes" id="UP000029661"/>
    </source>
</evidence>